<sequence>MLSFSLLQHTLSSLDIAFSLLLPLRDLLPSTRFERGEKKKNREGKRSSSLLFCFLSVLRFETLLFYFRNHV</sequence>
<accession>A0A2P2MV65</accession>
<name>A0A2P2MV65_RHIMU</name>
<organism evidence="1">
    <name type="scientific">Rhizophora mucronata</name>
    <name type="common">Asiatic mangrove</name>
    <dbReference type="NCBI Taxonomy" id="61149"/>
    <lineage>
        <taxon>Eukaryota</taxon>
        <taxon>Viridiplantae</taxon>
        <taxon>Streptophyta</taxon>
        <taxon>Embryophyta</taxon>
        <taxon>Tracheophyta</taxon>
        <taxon>Spermatophyta</taxon>
        <taxon>Magnoliopsida</taxon>
        <taxon>eudicotyledons</taxon>
        <taxon>Gunneridae</taxon>
        <taxon>Pentapetalae</taxon>
        <taxon>rosids</taxon>
        <taxon>fabids</taxon>
        <taxon>Malpighiales</taxon>
        <taxon>Rhizophoraceae</taxon>
        <taxon>Rhizophora</taxon>
    </lineage>
</organism>
<dbReference type="AlphaFoldDB" id="A0A2P2MV65"/>
<proteinExistence type="predicted"/>
<dbReference type="EMBL" id="GGEC01053624">
    <property type="protein sequence ID" value="MBX34108.1"/>
    <property type="molecule type" value="Transcribed_RNA"/>
</dbReference>
<protein>
    <submittedName>
        <fullName evidence="1">Uncharacterized protein</fullName>
    </submittedName>
</protein>
<reference evidence="1" key="1">
    <citation type="submission" date="2018-02" db="EMBL/GenBank/DDBJ databases">
        <title>Rhizophora mucronata_Transcriptome.</title>
        <authorList>
            <person name="Meera S.P."/>
            <person name="Sreeshan A."/>
            <person name="Augustine A."/>
        </authorList>
    </citation>
    <scope>NUCLEOTIDE SEQUENCE</scope>
    <source>
        <tissue evidence="1">Leaf</tissue>
    </source>
</reference>
<evidence type="ECO:0000313" key="1">
    <source>
        <dbReference type="EMBL" id="MBX34108.1"/>
    </source>
</evidence>